<dbReference type="AlphaFoldDB" id="A0AB34GY21"/>
<feature type="compositionally biased region" description="Basic and acidic residues" evidence="1">
    <location>
        <begin position="1"/>
        <end position="16"/>
    </location>
</feature>
<reference evidence="2 3" key="1">
    <citation type="submission" date="2022-11" db="EMBL/GenBank/DDBJ databases">
        <title>Whole genome sequence of Eschrichtius robustus ER-17-0199.</title>
        <authorList>
            <person name="Bruniche-Olsen A."/>
            <person name="Black A.N."/>
            <person name="Fields C.J."/>
            <person name="Walden K."/>
            <person name="Dewoody J.A."/>
        </authorList>
    </citation>
    <scope>NUCLEOTIDE SEQUENCE [LARGE SCALE GENOMIC DNA]</scope>
    <source>
        <strain evidence="2">ER-17-0199</strain>
        <tissue evidence="2">Blubber</tissue>
    </source>
</reference>
<sequence>MSGNELQKRSQRRLETRTLCGSKDVSSPRALSQVPCVGESQEREGPSPQCDALAQGGRGPPPSWRAERGADLGGLRGHPHRAVRRVRAPGVQAPLETRPPSPSLWGYRMSDFVFVSGHLHVKGKEEKMSKSLKNYITIKVTCLSCFPCAHQFADVSRRLMCIGRPPSPVPCVPGALTGFSCFWVKRLFLV</sequence>
<evidence type="ECO:0000256" key="1">
    <source>
        <dbReference type="SAM" id="MobiDB-lite"/>
    </source>
</evidence>
<dbReference type="EMBL" id="JAIQCJ010002088">
    <property type="protein sequence ID" value="KAJ8783304.1"/>
    <property type="molecule type" value="Genomic_DNA"/>
</dbReference>
<gene>
    <name evidence="2" type="ORF">J1605_009387</name>
</gene>
<comment type="caution">
    <text evidence="2">The sequence shown here is derived from an EMBL/GenBank/DDBJ whole genome shotgun (WGS) entry which is preliminary data.</text>
</comment>
<evidence type="ECO:0000313" key="2">
    <source>
        <dbReference type="EMBL" id="KAJ8783304.1"/>
    </source>
</evidence>
<protein>
    <submittedName>
        <fullName evidence="2">Uncharacterized protein</fullName>
    </submittedName>
</protein>
<evidence type="ECO:0000313" key="3">
    <source>
        <dbReference type="Proteomes" id="UP001159641"/>
    </source>
</evidence>
<organism evidence="2 3">
    <name type="scientific">Eschrichtius robustus</name>
    <name type="common">California gray whale</name>
    <name type="synonym">Eschrichtius gibbosus</name>
    <dbReference type="NCBI Taxonomy" id="9764"/>
    <lineage>
        <taxon>Eukaryota</taxon>
        <taxon>Metazoa</taxon>
        <taxon>Chordata</taxon>
        <taxon>Craniata</taxon>
        <taxon>Vertebrata</taxon>
        <taxon>Euteleostomi</taxon>
        <taxon>Mammalia</taxon>
        <taxon>Eutheria</taxon>
        <taxon>Laurasiatheria</taxon>
        <taxon>Artiodactyla</taxon>
        <taxon>Whippomorpha</taxon>
        <taxon>Cetacea</taxon>
        <taxon>Mysticeti</taxon>
        <taxon>Eschrichtiidae</taxon>
        <taxon>Eschrichtius</taxon>
    </lineage>
</organism>
<feature type="region of interest" description="Disordered" evidence="1">
    <location>
        <begin position="1"/>
        <end position="77"/>
    </location>
</feature>
<accession>A0AB34GY21</accession>
<dbReference type="Proteomes" id="UP001159641">
    <property type="component" value="Unassembled WGS sequence"/>
</dbReference>
<name>A0AB34GY21_ESCRO</name>
<keyword evidence="3" id="KW-1185">Reference proteome</keyword>
<proteinExistence type="predicted"/>
<dbReference type="SUPFAM" id="SSF52374">
    <property type="entry name" value="Nucleotidylyl transferase"/>
    <property type="match status" value="1"/>
</dbReference>